<protein>
    <recommendedName>
        <fullName evidence="4">Recombinase RecT</fullName>
    </recommendedName>
</protein>
<organism evidence="2 3">
    <name type="scientific">Rufibacter latericius</name>
    <dbReference type="NCBI Taxonomy" id="2487040"/>
    <lineage>
        <taxon>Bacteria</taxon>
        <taxon>Pseudomonadati</taxon>
        <taxon>Bacteroidota</taxon>
        <taxon>Cytophagia</taxon>
        <taxon>Cytophagales</taxon>
        <taxon>Hymenobacteraceae</taxon>
        <taxon>Rufibacter</taxon>
    </lineage>
</organism>
<keyword evidence="3" id="KW-1185">Reference proteome</keyword>
<dbReference type="NCBIfam" id="TIGR00616">
    <property type="entry name" value="rect"/>
    <property type="match status" value="1"/>
</dbReference>
<gene>
    <name evidence="2" type="ORF">EFB08_11290</name>
</gene>
<dbReference type="RefSeq" id="WP_123127078.1">
    <property type="nucleotide sequence ID" value="NZ_RJJD01000006.1"/>
</dbReference>
<feature type="region of interest" description="Disordered" evidence="1">
    <location>
        <begin position="236"/>
        <end position="266"/>
    </location>
</feature>
<evidence type="ECO:0000256" key="1">
    <source>
        <dbReference type="SAM" id="MobiDB-lite"/>
    </source>
</evidence>
<name>A0A3M9MN13_9BACT</name>
<dbReference type="GO" id="GO:0003677">
    <property type="term" value="F:DNA binding"/>
    <property type="evidence" value="ECO:0007669"/>
    <property type="project" value="InterPro"/>
</dbReference>
<dbReference type="OrthoDB" id="1045432at2"/>
<dbReference type="GO" id="GO:0006259">
    <property type="term" value="P:DNA metabolic process"/>
    <property type="evidence" value="ECO:0007669"/>
    <property type="project" value="InterPro"/>
</dbReference>
<dbReference type="InterPro" id="IPR018330">
    <property type="entry name" value="RecT_fam"/>
</dbReference>
<dbReference type="InterPro" id="IPR004590">
    <property type="entry name" value="ssDNA_annealing_RecT"/>
</dbReference>
<dbReference type="Pfam" id="PF03837">
    <property type="entry name" value="RecT"/>
    <property type="match status" value="1"/>
</dbReference>
<dbReference type="Proteomes" id="UP000272117">
    <property type="component" value="Unassembled WGS sequence"/>
</dbReference>
<accession>A0A3M9MN13</accession>
<sequence>MSNQLQVAREQVISAQKSFKNVPNNKLDFEREAGFAMQMIQSNPFLASMDANSIRNCIVNVALTGLTLNPVLKLAYLVPRKGKLILDPSYMGLINVLVTSGAAKKIEADVVCENDFFDYEKGTNGFIKHKPSLSSRGEIIAAYAIAHLPNGEVQFEIMNREELEKVRKSSEAAKKGSSPYDGWASEMMRKAPIRRLFKYLPKHNIPDQVINTLSLDEQNNGVDFSAQKQEAFKGKAADFFEDEPANTVDADYTDMSHEEADNELAA</sequence>
<reference evidence="2 3" key="1">
    <citation type="submission" date="2018-11" db="EMBL/GenBank/DDBJ databases">
        <title>Rufibacter latericius sp. nov., isolated from water in Baiyang Lake.</title>
        <authorList>
            <person name="Yang Y."/>
        </authorList>
    </citation>
    <scope>NUCLEOTIDE SEQUENCE [LARGE SCALE GENOMIC DNA]</scope>
    <source>
        <strain evidence="2 3">R-22-1c-1</strain>
    </source>
</reference>
<dbReference type="AlphaFoldDB" id="A0A3M9MN13"/>
<evidence type="ECO:0000313" key="3">
    <source>
        <dbReference type="Proteomes" id="UP000272117"/>
    </source>
</evidence>
<proteinExistence type="predicted"/>
<comment type="caution">
    <text evidence="2">The sequence shown here is derived from an EMBL/GenBank/DDBJ whole genome shotgun (WGS) entry which is preliminary data.</text>
</comment>
<dbReference type="EMBL" id="RJJD01000006">
    <property type="protein sequence ID" value="RNI26595.1"/>
    <property type="molecule type" value="Genomic_DNA"/>
</dbReference>
<evidence type="ECO:0000313" key="2">
    <source>
        <dbReference type="EMBL" id="RNI26595.1"/>
    </source>
</evidence>
<evidence type="ECO:0008006" key="4">
    <source>
        <dbReference type="Google" id="ProtNLM"/>
    </source>
</evidence>